<keyword evidence="2" id="KW-1185">Reference proteome</keyword>
<reference evidence="1" key="1">
    <citation type="submission" date="2021-01" db="EMBL/GenBank/DDBJ databases">
        <title>Phytophthora aleatoria, a newly-described species from Pinus radiata is distinct from Phytophthora cactorum isolates based on comparative genomics.</title>
        <authorList>
            <person name="Mcdougal R."/>
            <person name="Panda P."/>
            <person name="Williams N."/>
            <person name="Studholme D.J."/>
        </authorList>
    </citation>
    <scope>NUCLEOTIDE SEQUENCE</scope>
    <source>
        <strain evidence="1">NZFS 4037</strain>
    </source>
</reference>
<comment type="caution">
    <text evidence="1">The sequence shown here is derived from an EMBL/GenBank/DDBJ whole genome shotgun (WGS) entry which is preliminary data.</text>
</comment>
<sequence length="87" mass="9696">MLVQVKSCALWTDADGDSKLKTSADCMVGRCRATSMDVTNVCTKEAFAANMATERCVKWKLALIMCTKGDCVIHIRLKKKHNDRVQC</sequence>
<gene>
    <name evidence="1" type="ORF">JG688_00007702</name>
</gene>
<evidence type="ECO:0000313" key="2">
    <source>
        <dbReference type="Proteomes" id="UP000709295"/>
    </source>
</evidence>
<dbReference type="EMBL" id="JAENGY010000379">
    <property type="protein sequence ID" value="KAG6964441.1"/>
    <property type="molecule type" value="Genomic_DNA"/>
</dbReference>
<name>A0A8J5IV57_9STRA</name>
<protein>
    <submittedName>
        <fullName evidence="1">Uncharacterized protein</fullName>
    </submittedName>
</protein>
<organism evidence="1 2">
    <name type="scientific">Phytophthora aleatoria</name>
    <dbReference type="NCBI Taxonomy" id="2496075"/>
    <lineage>
        <taxon>Eukaryota</taxon>
        <taxon>Sar</taxon>
        <taxon>Stramenopiles</taxon>
        <taxon>Oomycota</taxon>
        <taxon>Peronosporomycetes</taxon>
        <taxon>Peronosporales</taxon>
        <taxon>Peronosporaceae</taxon>
        <taxon>Phytophthora</taxon>
    </lineage>
</organism>
<proteinExistence type="predicted"/>
<dbReference type="AlphaFoldDB" id="A0A8J5IV57"/>
<evidence type="ECO:0000313" key="1">
    <source>
        <dbReference type="EMBL" id="KAG6964441.1"/>
    </source>
</evidence>
<dbReference type="Proteomes" id="UP000709295">
    <property type="component" value="Unassembled WGS sequence"/>
</dbReference>
<accession>A0A8J5IV57</accession>